<sequence length="77" mass="9042">MSEDYSVEEARESLSTIFTFSDMKTPFGPDIRAIHNKLSKAKEWFSRYKVEAIEYYQKVLTQGKHIILLNGRNCAFY</sequence>
<protein>
    <submittedName>
        <fullName evidence="1">Uncharacterized protein</fullName>
    </submittedName>
</protein>
<dbReference type="EMBL" id="CCXY01000025">
    <property type="protein sequence ID" value="CEG11137.1"/>
    <property type="molecule type" value="Genomic_DNA"/>
</dbReference>
<evidence type="ECO:0000313" key="1">
    <source>
        <dbReference type="EMBL" id="CEG11137.1"/>
    </source>
</evidence>
<accession>A0A098E5X1</accession>
<gene>
    <name evidence="1" type="ORF">MSIBF_A1200003</name>
</gene>
<proteinExistence type="predicted"/>
<dbReference type="AlphaFoldDB" id="A0A098E5X1"/>
<organism evidence="1">
    <name type="scientific">groundwater metagenome</name>
    <dbReference type="NCBI Taxonomy" id="717931"/>
    <lineage>
        <taxon>unclassified sequences</taxon>
        <taxon>metagenomes</taxon>
        <taxon>ecological metagenomes</taxon>
    </lineage>
</organism>
<name>A0A098E5X1_9ZZZZ</name>
<reference evidence="1" key="1">
    <citation type="submission" date="2014-09" db="EMBL/GenBank/DDBJ databases">
        <authorList>
            <person name="Probst J Alexander"/>
        </authorList>
    </citation>
    <scope>NUCLEOTIDE SEQUENCE</scope>
</reference>